<dbReference type="RefSeq" id="XP_033596095.1">
    <property type="nucleotide sequence ID" value="XM_033739468.1"/>
</dbReference>
<dbReference type="SUPFAM" id="SSF46785">
    <property type="entry name" value="Winged helix' DNA-binding domain"/>
    <property type="match status" value="1"/>
</dbReference>
<dbReference type="Gene3D" id="1.10.10.10">
    <property type="entry name" value="Winged helix-like DNA-binding domain superfamily/Winged helix DNA-binding domain"/>
    <property type="match status" value="1"/>
</dbReference>
<dbReference type="EMBL" id="ML996583">
    <property type="protein sequence ID" value="KAF2753644.1"/>
    <property type="molecule type" value="Genomic_DNA"/>
</dbReference>
<reference evidence="8" key="1">
    <citation type="journal article" date="2020" name="Stud. Mycol.">
        <title>101 Dothideomycetes genomes: a test case for predicting lifestyles and emergence of pathogens.</title>
        <authorList>
            <person name="Haridas S."/>
            <person name="Albert R."/>
            <person name="Binder M."/>
            <person name="Bloem J."/>
            <person name="Labutti K."/>
            <person name="Salamov A."/>
            <person name="Andreopoulos B."/>
            <person name="Baker S."/>
            <person name="Barry K."/>
            <person name="Bills G."/>
            <person name="Bluhm B."/>
            <person name="Cannon C."/>
            <person name="Castanera R."/>
            <person name="Culley D."/>
            <person name="Daum C."/>
            <person name="Ezra D."/>
            <person name="Gonzalez J."/>
            <person name="Henrissat B."/>
            <person name="Kuo A."/>
            <person name="Liang C."/>
            <person name="Lipzen A."/>
            <person name="Lutzoni F."/>
            <person name="Magnuson J."/>
            <person name="Mondo S."/>
            <person name="Nolan M."/>
            <person name="Ohm R."/>
            <person name="Pangilinan J."/>
            <person name="Park H.-J."/>
            <person name="Ramirez L."/>
            <person name="Alfaro M."/>
            <person name="Sun H."/>
            <person name="Tritt A."/>
            <person name="Yoshinaga Y."/>
            <person name="Zwiers L.-H."/>
            <person name="Turgeon B."/>
            <person name="Goodwin S."/>
            <person name="Spatafora J."/>
            <person name="Crous P."/>
            <person name="Grigoriev I."/>
        </authorList>
    </citation>
    <scope>NUCLEOTIDE SEQUENCE</scope>
    <source>
        <strain evidence="8">CBS 121739</strain>
    </source>
</reference>
<evidence type="ECO:0000256" key="2">
    <source>
        <dbReference type="ARBA" id="ARBA00022499"/>
    </source>
</evidence>
<evidence type="ECO:0000259" key="7">
    <source>
        <dbReference type="PROSITE" id="PS50069"/>
    </source>
</evidence>
<dbReference type="InterPro" id="IPR016158">
    <property type="entry name" value="Cullin_homology"/>
</dbReference>
<evidence type="ECO:0000313" key="9">
    <source>
        <dbReference type="Proteomes" id="UP000799437"/>
    </source>
</evidence>
<keyword evidence="3" id="KW-0832">Ubl conjugation</keyword>
<dbReference type="PANTHER" id="PTHR11932">
    <property type="entry name" value="CULLIN"/>
    <property type="match status" value="1"/>
</dbReference>
<dbReference type="FunFam" id="1.20.1310.10:FF:000001">
    <property type="entry name" value="Cullin 3"/>
    <property type="match status" value="1"/>
</dbReference>
<comment type="similarity">
    <text evidence="1 4 5">Belongs to the cullin family.</text>
</comment>
<feature type="compositionally biased region" description="Low complexity" evidence="6">
    <location>
        <begin position="368"/>
        <end position="381"/>
    </location>
</feature>
<gene>
    <name evidence="8" type="ORF">EJ05DRAFT_166851</name>
</gene>
<evidence type="ECO:0000256" key="3">
    <source>
        <dbReference type="ARBA" id="ARBA00022843"/>
    </source>
</evidence>
<feature type="region of interest" description="Disordered" evidence="6">
    <location>
        <begin position="1"/>
        <end position="24"/>
    </location>
</feature>
<dbReference type="Pfam" id="PF00888">
    <property type="entry name" value="Cullin"/>
    <property type="match status" value="1"/>
</dbReference>
<organism evidence="8 9">
    <name type="scientific">Pseudovirgaria hyperparasitica</name>
    <dbReference type="NCBI Taxonomy" id="470096"/>
    <lineage>
        <taxon>Eukaryota</taxon>
        <taxon>Fungi</taxon>
        <taxon>Dikarya</taxon>
        <taxon>Ascomycota</taxon>
        <taxon>Pezizomycotina</taxon>
        <taxon>Dothideomycetes</taxon>
        <taxon>Dothideomycetes incertae sedis</taxon>
        <taxon>Acrospermales</taxon>
        <taxon>Acrospermaceae</taxon>
        <taxon>Pseudovirgaria</taxon>
    </lineage>
</organism>
<evidence type="ECO:0000313" key="8">
    <source>
        <dbReference type="EMBL" id="KAF2753644.1"/>
    </source>
</evidence>
<protein>
    <submittedName>
        <fullName evidence="8">Cullin-domain-containing protein</fullName>
    </submittedName>
</protein>
<dbReference type="SMART" id="SM00182">
    <property type="entry name" value="CULLIN"/>
    <property type="match status" value="1"/>
</dbReference>
<feature type="compositionally biased region" description="Basic residues" evidence="6">
    <location>
        <begin position="7"/>
        <end position="16"/>
    </location>
</feature>
<dbReference type="Gene3D" id="3.30.230.130">
    <property type="entry name" value="Cullin, Chain C, Domain 2"/>
    <property type="match status" value="1"/>
</dbReference>
<dbReference type="GO" id="GO:0006511">
    <property type="term" value="P:ubiquitin-dependent protein catabolic process"/>
    <property type="evidence" value="ECO:0007669"/>
    <property type="project" value="InterPro"/>
</dbReference>
<dbReference type="AlphaFoldDB" id="A0A6A6VV95"/>
<dbReference type="InterPro" id="IPR059120">
    <property type="entry name" value="Cullin-like_AB"/>
</dbReference>
<feature type="region of interest" description="Disordered" evidence="6">
    <location>
        <begin position="368"/>
        <end position="387"/>
    </location>
</feature>
<dbReference type="SUPFAM" id="SSF74788">
    <property type="entry name" value="Cullin repeat-like"/>
    <property type="match status" value="1"/>
</dbReference>
<dbReference type="GeneID" id="54480522"/>
<dbReference type="FunFam" id="3.30.230.130:FF:000011">
    <property type="entry name" value="SCF ubiquitin ligase subunit CulC, putative"/>
    <property type="match status" value="1"/>
</dbReference>
<dbReference type="InterPro" id="IPR019559">
    <property type="entry name" value="Cullin_neddylation_domain"/>
</dbReference>
<sequence>MSLTSNRTKHRVKPPRKGLQGDAGGFEQMWPELRDAFGEVHKKCASKLSYEQLYRKGYTLVLKKMGIQLYDGIKESESVWLKAEVLGEIRAVLAAGQFQTSSGRSENEQRIYGEEFLRIMKNTYNDYMTSMSMIADVLMYLDRVFCKDHRCPTVFSMAMGLFRKIVLEESAYPNDPVNVLRHLTDIILFQIQLERSGEIIDKSLIRQCVYMLEGLYVTDQEREEDRLYVNAFEPHFLDTSREFYKSEAERMLFESDAGAYCRIVRKRINEEQDRCRSTLSDLTTEKIVRVVENELIKNQIGNIIASPSGVRHMIDNDLFDELELIYELESRIDKRKGELKKALQKKIVEAGMEVNNAAIAASQASAAPAQAGEGGESSSRAPAEKSGSNQTVAALTWVDDVLKLKDKYDLIWQRSFDQDQDLQTALTRSFSDFINSATFPRGSEYISLFIDENMKKGIKGKSEAEIDQLLDKAITLLRYVLDKDMFERYYKKHLCRRLLMNKSVSNDVEKQMISRMKIELGNSFTVKLEAMFKDMTISEELTSGYKNFIHNMGATDPTRVDLSISVLTSMTWPLESMGGAIENSDSGGRSKCKFPPTIERVRQNFERFYSEKHSGRQLTWLSNMGTADIKAIFPKVQTKEGYKERKHELNVSTYAMVVLLLFNDLPADQRLSFETIHAETNIPKADLVRTLQSLAVSPKTRILVKEPMSRDVKPTDHFCFNEGFKSPFVKVKVGVVMAGNKVENERERRETEQKNEASRGFVIEAAIVRIMKQRKELSHQQLIAEVLSQMAAQFKPEVAMIKKRVESLIEREYLERLDGQDLPAYRYLA</sequence>
<dbReference type="FunFam" id="1.10.10.10:FF:000014">
    <property type="entry name" value="Cullin 1"/>
    <property type="match status" value="1"/>
</dbReference>
<keyword evidence="2" id="KW-1017">Isopeptide bond</keyword>
<dbReference type="InterPro" id="IPR036390">
    <property type="entry name" value="WH_DNA-bd_sf"/>
</dbReference>
<dbReference type="InterPro" id="IPR045093">
    <property type="entry name" value="Cullin"/>
</dbReference>
<evidence type="ECO:0000256" key="5">
    <source>
        <dbReference type="RuleBase" id="RU003829"/>
    </source>
</evidence>
<keyword evidence="9" id="KW-1185">Reference proteome</keyword>
<dbReference type="Pfam" id="PF26557">
    <property type="entry name" value="Cullin_AB"/>
    <property type="match status" value="1"/>
</dbReference>
<dbReference type="InterPro" id="IPR001373">
    <property type="entry name" value="Cullin_N"/>
</dbReference>
<dbReference type="SMART" id="SM00884">
    <property type="entry name" value="Cullin_Nedd8"/>
    <property type="match status" value="1"/>
</dbReference>
<dbReference type="Proteomes" id="UP000799437">
    <property type="component" value="Unassembled WGS sequence"/>
</dbReference>
<feature type="domain" description="Cullin family profile" evidence="7">
    <location>
        <begin position="441"/>
        <end position="695"/>
    </location>
</feature>
<dbReference type="PROSITE" id="PS50069">
    <property type="entry name" value="CULLIN_2"/>
    <property type="match status" value="1"/>
</dbReference>
<evidence type="ECO:0000256" key="1">
    <source>
        <dbReference type="ARBA" id="ARBA00006019"/>
    </source>
</evidence>
<dbReference type="SUPFAM" id="SSF75632">
    <property type="entry name" value="Cullin homology domain"/>
    <property type="match status" value="1"/>
</dbReference>
<dbReference type="FunFam" id="1.20.1310.10:FF:000036">
    <property type="entry name" value="SCF ubiquitin ligase subunit CulC, putative"/>
    <property type="match status" value="1"/>
</dbReference>
<dbReference type="FunFam" id="1.20.1310.10:FF:000002">
    <property type="entry name" value="cullin-3 isoform X1"/>
    <property type="match status" value="1"/>
</dbReference>
<dbReference type="InterPro" id="IPR016159">
    <property type="entry name" value="Cullin_repeat-like_dom_sf"/>
</dbReference>
<dbReference type="Gene3D" id="1.20.1310.10">
    <property type="entry name" value="Cullin Repeats"/>
    <property type="match status" value="4"/>
</dbReference>
<dbReference type="InterPro" id="IPR036388">
    <property type="entry name" value="WH-like_DNA-bd_sf"/>
</dbReference>
<evidence type="ECO:0000256" key="6">
    <source>
        <dbReference type="SAM" id="MobiDB-lite"/>
    </source>
</evidence>
<dbReference type="OrthoDB" id="27073at2759"/>
<evidence type="ECO:0000256" key="4">
    <source>
        <dbReference type="PROSITE-ProRule" id="PRU00330"/>
    </source>
</evidence>
<accession>A0A6A6VV95</accession>
<dbReference type="InterPro" id="IPR036317">
    <property type="entry name" value="Cullin_homology_sf"/>
</dbReference>
<name>A0A6A6VV95_9PEZI</name>
<dbReference type="Pfam" id="PF10557">
    <property type="entry name" value="Cullin_Nedd8"/>
    <property type="match status" value="1"/>
</dbReference>
<dbReference type="GO" id="GO:0031625">
    <property type="term" value="F:ubiquitin protein ligase binding"/>
    <property type="evidence" value="ECO:0007669"/>
    <property type="project" value="InterPro"/>
</dbReference>
<proteinExistence type="inferred from homology"/>